<proteinExistence type="predicted"/>
<evidence type="ECO:0000256" key="1">
    <source>
        <dbReference type="SAM" id="MobiDB-lite"/>
    </source>
</evidence>
<comment type="caution">
    <text evidence="2">The sequence shown here is derived from an EMBL/GenBank/DDBJ whole genome shotgun (WGS) entry which is preliminary data.</text>
</comment>
<accession>A0A226EJB7</accession>
<dbReference type="AlphaFoldDB" id="A0A226EJB7"/>
<evidence type="ECO:0000313" key="2">
    <source>
        <dbReference type="EMBL" id="OXA57207.1"/>
    </source>
</evidence>
<gene>
    <name evidence="2" type="ORF">Fcan01_07304</name>
</gene>
<evidence type="ECO:0000313" key="3">
    <source>
        <dbReference type="Proteomes" id="UP000198287"/>
    </source>
</evidence>
<organism evidence="2 3">
    <name type="scientific">Folsomia candida</name>
    <name type="common">Springtail</name>
    <dbReference type="NCBI Taxonomy" id="158441"/>
    <lineage>
        <taxon>Eukaryota</taxon>
        <taxon>Metazoa</taxon>
        <taxon>Ecdysozoa</taxon>
        <taxon>Arthropoda</taxon>
        <taxon>Hexapoda</taxon>
        <taxon>Collembola</taxon>
        <taxon>Entomobryomorpha</taxon>
        <taxon>Isotomoidea</taxon>
        <taxon>Isotomidae</taxon>
        <taxon>Proisotominae</taxon>
        <taxon>Folsomia</taxon>
    </lineage>
</organism>
<sequence>MRIKVDELNYYHYSKWKKRLLTKGHAQSEKLRQQYKRSSKVITRHRGDTQDIQRVSDAIGLSYTLIGLDANGNFFWKECIKPEQPVEEGLQKISLFVRLLKNRQPVWYCMDDSEVDVVKEAEVYGNSTFTDTTTLQREMYFKQHRIEEEEGLGLISNVVVPSSASRFKSLLSGIFTGGKSGDPPSFMRQPVSDTMAAILGRASEFVARLIRRNTRVEPEELSAQQKEKQISSGEHP</sequence>
<keyword evidence="3" id="KW-1185">Reference proteome</keyword>
<dbReference type="OrthoDB" id="10659031at2759"/>
<feature type="region of interest" description="Disordered" evidence="1">
    <location>
        <begin position="216"/>
        <end position="236"/>
    </location>
</feature>
<protein>
    <submittedName>
        <fullName evidence="2">Uncharacterized protein</fullName>
    </submittedName>
</protein>
<dbReference type="Proteomes" id="UP000198287">
    <property type="component" value="Unassembled WGS sequence"/>
</dbReference>
<reference evidence="2 3" key="1">
    <citation type="submission" date="2015-12" db="EMBL/GenBank/DDBJ databases">
        <title>The genome of Folsomia candida.</title>
        <authorList>
            <person name="Faddeeva A."/>
            <person name="Derks M.F."/>
            <person name="Anvar Y."/>
            <person name="Smit S."/>
            <person name="Van Straalen N."/>
            <person name="Roelofs D."/>
        </authorList>
    </citation>
    <scope>NUCLEOTIDE SEQUENCE [LARGE SCALE GENOMIC DNA]</scope>
    <source>
        <strain evidence="2 3">VU population</strain>
        <tissue evidence="2">Whole body</tissue>
    </source>
</reference>
<dbReference type="EMBL" id="LNIX01000003">
    <property type="protein sequence ID" value="OXA57207.1"/>
    <property type="molecule type" value="Genomic_DNA"/>
</dbReference>
<name>A0A226EJB7_FOLCA</name>
<feature type="compositionally biased region" description="Basic and acidic residues" evidence="1">
    <location>
        <begin position="225"/>
        <end position="236"/>
    </location>
</feature>